<dbReference type="Proteomes" id="UP001210978">
    <property type="component" value="Chromosome"/>
</dbReference>
<reference evidence="1 2" key="1">
    <citation type="submission" date="2023-01" db="EMBL/GenBank/DDBJ databases">
        <title>Complete genome of Chryseobacterium camelliae VAN22-5A.</title>
        <authorList>
            <person name="Zong G."/>
            <person name="Cao G."/>
        </authorList>
    </citation>
    <scope>NUCLEOTIDE SEQUENCE [LARGE SCALE GENOMIC DNA]</scope>
    <source>
        <strain evidence="1 2">VAN22-5A</strain>
    </source>
</reference>
<evidence type="ECO:0000313" key="2">
    <source>
        <dbReference type="Proteomes" id="UP001210978"/>
    </source>
</evidence>
<evidence type="ECO:0000313" key="1">
    <source>
        <dbReference type="EMBL" id="WBV61892.1"/>
    </source>
</evidence>
<name>A0ABY7QQF8_9FLAO</name>
<keyword evidence="2" id="KW-1185">Reference proteome</keyword>
<dbReference type="RefSeq" id="WP_271150144.1">
    <property type="nucleotide sequence ID" value="NZ_CP115859.1"/>
</dbReference>
<gene>
    <name evidence="1" type="ORF">PFY12_07190</name>
</gene>
<protein>
    <recommendedName>
        <fullName evidence="3">Lipoprotein</fullName>
    </recommendedName>
</protein>
<proteinExistence type="predicted"/>
<organism evidence="1 2">
    <name type="scientific">Chryseobacterium camelliae</name>
    <dbReference type="NCBI Taxonomy" id="1265445"/>
    <lineage>
        <taxon>Bacteria</taxon>
        <taxon>Pseudomonadati</taxon>
        <taxon>Bacteroidota</taxon>
        <taxon>Flavobacteriia</taxon>
        <taxon>Flavobacteriales</taxon>
        <taxon>Weeksellaceae</taxon>
        <taxon>Chryseobacterium group</taxon>
        <taxon>Chryseobacterium</taxon>
    </lineage>
</organism>
<accession>A0ABY7QQF8</accession>
<evidence type="ECO:0008006" key="3">
    <source>
        <dbReference type="Google" id="ProtNLM"/>
    </source>
</evidence>
<dbReference type="EMBL" id="CP115859">
    <property type="protein sequence ID" value="WBV61892.1"/>
    <property type="molecule type" value="Genomic_DNA"/>
</dbReference>
<sequence length="157" mass="17702">MKKHILLILLNLCFFNFNCTSQQKQEKNTNNLEQTKKQKLEKIELREQTRGTNKSFTLSSEALTVSLNENITNSKITLSEWENVEKEVNHIDLSKISSFAAPTTGHYSDQALASTILITSNGSTYQSSSFDSGNPPKELASLYKILQQVIQSKKTTQ</sequence>